<feature type="domain" description="N-acetyltransferase" evidence="1">
    <location>
        <begin position="199"/>
        <end position="291"/>
    </location>
</feature>
<dbReference type="InterPro" id="IPR016181">
    <property type="entry name" value="Acyl_CoA_acyltransferase"/>
</dbReference>
<comment type="caution">
    <text evidence="2">The sequence shown here is derived from an EMBL/GenBank/DDBJ whole genome shotgun (WGS) entry which is preliminary data.</text>
</comment>
<dbReference type="SUPFAM" id="SSF55729">
    <property type="entry name" value="Acyl-CoA N-acyltransferases (Nat)"/>
    <property type="match status" value="1"/>
</dbReference>
<dbReference type="EMBL" id="BAAAJX010000010">
    <property type="protein sequence ID" value="GAA1493803.1"/>
    <property type="molecule type" value="Genomic_DNA"/>
</dbReference>
<name>A0ABN1ZEK2_9MICO</name>
<accession>A0ABN1ZEK2</accession>
<proteinExistence type="predicted"/>
<dbReference type="Proteomes" id="UP001501742">
    <property type="component" value="Unassembled WGS sequence"/>
</dbReference>
<evidence type="ECO:0000313" key="3">
    <source>
        <dbReference type="Proteomes" id="UP001501742"/>
    </source>
</evidence>
<dbReference type="Pfam" id="PF00583">
    <property type="entry name" value="Acetyltransf_1"/>
    <property type="match status" value="1"/>
</dbReference>
<dbReference type="RefSeq" id="WP_204610059.1">
    <property type="nucleotide sequence ID" value="NZ_BAAAJX010000010.1"/>
</dbReference>
<protein>
    <recommendedName>
        <fullName evidence="1">N-acetyltransferase domain-containing protein</fullName>
    </recommendedName>
</protein>
<sequence length="319" mass="33699">MTDAAVLSALETWSPAQLRDWNPSWRQDLAVSAEPALALVGDASWGAAVRDAVQLPVADPLLWANRRLELSSGHWAITGIRFRGRDVAKPFVDVIATDVTPDAAGIAELAEVLAASREFAPLCLRVHLPGDHRTAPVSEEFTAVPDLLVVAAPVSRVADGAASTGADVELVRAEPAGAAVRVADAYDGLRRSVPDLDQWATAADQDSLADADEEGLLFDVLIAGRTAGVVAATRDDVDGFTGFTVEEIVLDAEHRGHGYGPLVLRQLARALPAGPSDVLRGHIHPDNTRSLRNALASGREVVSSLVWITPTGYPGMPTV</sequence>
<reference evidence="2 3" key="1">
    <citation type="journal article" date="2019" name="Int. J. Syst. Evol. Microbiol.">
        <title>The Global Catalogue of Microorganisms (GCM) 10K type strain sequencing project: providing services to taxonomists for standard genome sequencing and annotation.</title>
        <authorList>
            <consortium name="The Broad Institute Genomics Platform"/>
            <consortium name="The Broad Institute Genome Sequencing Center for Infectious Disease"/>
            <person name="Wu L."/>
            <person name="Ma J."/>
        </authorList>
    </citation>
    <scope>NUCLEOTIDE SEQUENCE [LARGE SCALE GENOMIC DNA]</scope>
    <source>
        <strain evidence="2 3">JCM 12140</strain>
    </source>
</reference>
<evidence type="ECO:0000259" key="1">
    <source>
        <dbReference type="Pfam" id="PF00583"/>
    </source>
</evidence>
<keyword evidence="3" id="KW-1185">Reference proteome</keyword>
<dbReference type="InterPro" id="IPR000182">
    <property type="entry name" value="GNAT_dom"/>
</dbReference>
<organism evidence="2 3">
    <name type="scientific">Curtobacterium herbarum</name>
    <dbReference type="NCBI Taxonomy" id="150122"/>
    <lineage>
        <taxon>Bacteria</taxon>
        <taxon>Bacillati</taxon>
        <taxon>Actinomycetota</taxon>
        <taxon>Actinomycetes</taxon>
        <taxon>Micrococcales</taxon>
        <taxon>Microbacteriaceae</taxon>
        <taxon>Curtobacterium</taxon>
    </lineage>
</organism>
<gene>
    <name evidence="2" type="ORF">GCM10009627_21490</name>
</gene>
<dbReference type="Gene3D" id="3.40.630.30">
    <property type="match status" value="1"/>
</dbReference>
<evidence type="ECO:0000313" key="2">
    <source>
        <dbReference type="EMBL" id="GAA1493803.1"/>
    </source>
</evidence>